<evidence type="ECO:0000256" key="1">
    <source>
        <dbReference type="ARBA" id="ARBA00022741"/>
    </source>
</evidence>
<dbReference type="InterPro" id="IPR014721">
    <property type="entry name" value="Ribsml_uS5_D2-typ_fold_subgr"/>
</dbReference>
<dbReference type="PANTHER" id="PTHR43261">
    <property type="entry name" value="TRANSLATION ELONGATION FACTOR G-RELATED"/>
    <property type="match status" value="1"/>
</dbReference>
<dbReference type="Gene3D" id="2.40.30.10">
    <property type="entry name" value="Translation factors"/>
    <property type="match status" value="1"/>
</dbReference>
<dbReference type="Gene3D" id="3.40.50.300">
    <property type="entry name" value="P-loop containing nucleotide triphosphate hydrolases"/>
    <property type="match status" value="1"/>
</dbReference>
<evidence type="ECO:0000313" key="7">
    <source>
        <dbReference type="Proteomes" id="UP000184447"/>
    </source>
</evidence>
<name>A0A1M5WC48_9CLOT</name>
<dbReference type="InterPro" id="IPR005225">
    <property type="entry name" value="Small_GTP-bd"/>
</dbReference>
<keyword evidence="1" id="KW-0547">Nucleotide-binding</keyword>
<dbReference type="Gene3D" id="3.30.230.10">
    <property type="match status" value="1"/>
</dbReference>
<dbReference type="InterPro" id="IPR035650">
    <property type="entry name" value="Tet_C"/>
</dbReference>
<dbReference type="InterPro" id="IPR000640">
    <property type="entry name" value="EFG_V-like"/>
</dbReference>
<dbReference type="AlphaFoldDB" id="A0A1M5WC48"/>
<dbReference type="SUPFAM" id="SSF54980">
    <property type="entry name" value="EF-G C-terminal domain-like"/>
    <property type="match status" value="2"/>
</dbReference>
<evidence type="ECO:0000256" key="2">
    <source>
        <dbReference type="ARBA" id="ARBA00022917"/>
    </source>
</evidence>
<accession>A0A1M5WC48</accession>
<keyword evidence="3" id="KW-0342">GTP-binding</keyword>
<dbReference type="InterPro" id="IPR027417">
    <property type="entry name" value="P-loop_NTPase"/>
</dbReference>
<evidence type="ECO:0000313" key="6">
    <source>
        <dbReference type="EMBL" id="SHH85085.1"/>
    </source>
</evidence>
<organism evidence="6 7">
    <name type="scientific">Clostridium grantii DSM 8605</name>
    <dbReference type="NCBI Taxonomy" id="1121316"/>
    <lineage>
        <taxon>Bacteria</taxon>
        <taxon>Bacillati</taxon>
        <taxon>Bacillota</taxon>
        <taxon>Clostridia</taxon>
        <taxon>Eubacteriales</taxon>
        <taxon>Clostridiaceae</taxon>
        <taxon>Clostridium</taxon>
    </lineage>
</organism>
<dbReference type="SMART" id="SM00838">
    <property type="entry name" value="EFG_C"/>
    <property type="match status" value="1"/>
</dbReference>
<dbReference type="GO" id="GO:0046677">
    <property type="term" value="P:response to antibiotic"/>
    <property type="evidence" value="ECO:0007669"/>
    <property type="project" value="UniProtKB-KW"/>
</dbReference>
<dbReference type="GO" id="GO:0006412">
    <property type="term" value="P:translation"/>
    <property type="evidence" value="ECO:0007669"/>
    <property type="project" value="UniProtKB-KW"/>
</dbReference>
<keyword evidence="2" id="KW-0648">Protein biosynthesis</keyword>
<dbReference type="Pfam" id="PF00679">
    <property type="entry name" value="EFG_C"/>
    <property type="match status" value="1"/>
</dbReference>
<feature type="domain" description="Tr-type G" evidence="5">
    <location>
        <begin position="1"/>
        <end position="235"/>
    </location>
</feature>
<dbReference type="Gene3D" id="3.30.70.240">
    <property type="match status" value="1"/>
</dbReference>
<dbReference type="GO" id="GO:0005525">
    <property type="term" value="F:GTP binding"/>
    <property type="evidence" value="ECO:0007669"/>
    <property type="project" value="UniProtKB-KW"/>
</dbReference>
<proteinExistence type="predicted"/>
<dbReference type="EMBL" id="FQXM01000016">
    <property type="protein sequence ID" value="SHH85085.1"/>
    <property type="molecule type" value="Genomic_DNA"/>
</dbReference>
<dbReference type="PRINTS" id="PR00315">
    <property type="entry name" value="ELONGATNFCT"/>
</dbReference>
<gene>
    <name evidence="6" type="ORF">SAMN02745207_02816</name>
</gene>
<dbReference type="PRINTS" id="PR01037">
    <property type="entry name" value="TCRTETOQM"/>
</dbReference>
<dbReference type="SMART" id="SM00889">
    <property type="entry name" value="EFG_IV"/>
    <property type="match status" value="1"/>
</dbReference>
<dbReference type="CDD" id="cd03711">
    <property type="entry name" value="Tet_C"/>
    <property type="match status" value="1"/>
</dbReference>
<dbReference type="InterPro" id="IPR020568">
    <property type="entry name" value="Ribosomal_Su5_D2-typ_SF"/>
</dbReference>
<dbReference type="RefSeq" id="WP_073339058.1">
    <property type="nucleotide sequence ID" value="NZ_FQXM01000016.1"/>
</dbReference>
<dbReference type="Pfam" id="PF14492">
    <property type="entry name" value="EFG_III"/>
    <property type="match status" value="1"/>
</dbReference>
<dbReference type="NCBIfam" id="TIGR00231">
    <property type="entry name" value="small_GTP"/>
    <property type="match status" value="1"/>
</dbReference>
<dbReference type="InterPro" id="IPR005517">
    <property type="entry name" value="Transl_elong_EFG/EF2_IV"/>
</dbReference>
<protein>
    <submittedName>
        <fullName evidence="6">Small GTP-binding protein domain-containing protein</fullName>
    </submittedName>
</protein>
<dbReference type="SUPFAM" id="SSF54211">
    <property type="entry name" value="Ribosomal protein S5 domain 2-like"/>
    <property type="match status" value="1"/>
</dbReference>
<keyword evidence="7" id="KW-1185">Reference proteome</keyword>
<dbReference type="GO" id="GO:0003924">
    <property type="term" value="F:GTPase activity"/>
    <property type="evidence" value="ECO:0007669"/>
    <property type="project" value="InterPro"/>
</dbReference>
<evidence type="ECO:0000256" key="3">
    <source>
        <dbReference type="ARBA" id="ARBA00023134"/>
    </source>
</evidence>
<dbReference type="SUPFAM" id="SSF50447">
    <property type="entry name" value="Translation proteins"/>
    <property type="match status" value="1"/>
</dbReference>
<dbReference type="OrthoDB" id="9801472at2"/>
<dbReference type="InterPro" id="IPR041095">
    <property type="entry name" value="EFG_II"/>
</dbReference>
<evidence type="ECO:0000256" key="4">
    <source>
        <dbReference type="ARBA" id="ARBA00023251"/>
    </source>
</evidence>
<dbReference type="Pfam" id="PF03764">
    <property type="entry name" value="EFG_IV"/>
    <property type="match status" value="1"/>
</dbReference>
<dbReference type="Pfam" id="PF00009">
    <property type="entry name" value="GTP_EFTU"/>
    <property type="match status" value="1"/>
</dbReference>
<dbReference type="STRING" id="1121316.SAMN02745207_02816"/>
<sequence>MNKTIGILAHVDAGKTTFAEQLLYHTNSIKERGRVDHKNTLLDSHYIEKQRGITVFSDKATMRYKESTYYLIDTPGHVDFSTEMERTLKVMDYAIVIISAVEGVQGHTETVWNLLRKYKVPTFFFINKVDRIGADVNKVLKEIKTNLTENLCDISNNLNEEEMDEELIEFIATQEEELLERYLEKGYEKDLWFHMMKNMVKENKIFPCCYGSALQDIGVIDFFDKLHKLSYTTYSEEDFFSAQVYKIKHDESGAKVIHMKAMTGSLNVRDEISYEYNENRISEKITGIRLYNGNKFERKDRVVAGEIFGVTGLTNVSVGQGLGKLNQNIFYEMVPTLTSKVIYETGINTKEILKAFKTLEEEDPSLNVAWEESLEEIHIHVMGTIQLEILKEVVKERFDFEVSFGTPEILYKETIETEAKGYGHFEPLRHYAEVHLKLEPAKRNTGISFENNCHADDLTTGHQNLIRHHIFEREHHGLLTGKPLTDIKVTLLTGRAHNKHTSGGDFREATYRALRQGLEQAKNIVLEPYYQFRIKVDLEHMGRVLADIQKAHGNFSVPENIEDKVIIKGKVPVSTFMNYSTEFVAFTGGKGIINMFFTGYDICHNENEVIEKIGYNKNIDITYTSSSVFCSKGQGYTVPWNEAKESMHCLK</sequence>
<evidence type="ECO:0000259" key="5">
    <source>
        <dbReference type="PROSITE" id="PS51722"/>
    </source>
</evidence>
<keyword evidence="4" id="KW-0046">Antibiotic resistance</keyword>
<dbReference type="GO" id="GO:0032790">
    <property type="term" value="P:ribosome disassembly"/>
    <property type="evidence" value="ECO:0007669"/>
    <property type="project" value="TreeGrafter"/>
</dbReference>
<dbReference type="SUPFAM" id="SSF52540">
    <property type="entry name" value="P-loop containing nucleoside triphosphate hydrolases"/>
    <property type="match status" value="1"/>
</dbReference>
<dbReference type="InterPro" id="IPR000795">
    <property type="entry name" value="T_Tr_GTP-bd_dom"/>
</dbReference>
<reference evidence="6 7" key="1">
    <citation type="submission" date="2016-11" db="EMBL/GenBank/DDBJ databases">
        <authorList>
            <person name="Jaros S."/>
            <person name="Januszkiewicz K."/>
            <person name="Wedrychowicz H."/>
        </authorList>
    </citation>
    <scope>NUCLEOTIDE SEQUENCE [LARGE SCALE GENOMIC DNA]</scope>
    <source>
        <strain evidence="6 7">DSM 8605</strain>
    </source>
</reference>
<dbReference type="InterPro" id="IPR009000">
    <property type="entry name" value="Transl_B-barrel_sf"/>
</dbReference>
<dbReference type="Proteomes" id="UP000184447">
    <property type="component" value="Unassembled WGS sequence"/>
</dbReference>
<dbReference type="PROSITE" id="PS51722">
    <property type="entry name" value="G_TR_2"/>
    <property type="match status" value="1"/>
</dbReference>
<dbReference type="PANTHER" id="PTHR43261:SF1">
    <property type="entry name" value="RIBOSOME-RELEASING FACTOR 2, MITOCHONDRIAL"/>
    <property type="match status" value="1"/>
</dbReference>
<dbReference type="InterPro" id="IPR035647">
    <property type="entry name" value="EFG_III/V"/>
</dbReference>
<dbReference type="Gene3D" id="3.30.70.870">
    <property type="entry name" value="Elongation Factor G (Translational Gtpase), domain 3"/>
    <property type="match status" value="1"/>
</dbReference>